<sequence>MSEAELDATVLGKRSRNGGVELVESVQVEDTPTKEPILDESDEDDVGPMPMPAEAGVAKKKRKVLPHERLYLEHLPSADQYYKSFMHRDTVNFCVVTKTDFLITTSVDGHLKLWKKQEEGIEFVKHYRAHLNPVLGVSASADGQLFATISEDGTAKVFDVINFDMINIIKLGYIPHACCWVHGRGKAQGLLAVSDSKAGTIRIYDGRGDSKPLETIETLHRFPVHLMTYSDRYDTVISADEGGFVEYWQPIEPFVLPKNVSGLWSFKSETDLYEFKKSKSTPTCITLSPDSSSFVTFSLPDRQVRIFSFLSGKMTRRYDESLEAIQEMQQAGTAAYKVEDMEFGRRLAVERELELPGPDGYVHGRWSNAIWDETGSFVLYPSLLGIKVLNVVTSRVVRLLGKDEAVRFLNLSVYQGAPAKTGITTMAMAASANPILANKAQRDPTLFCTGYKRGRFYLFTRSEPEDSKLGERDVFNERPTREEQNLAAAAPAAKAGPSPVATSATIHTTMGDMHLRLFPAQAPKAVENFVGHARSGYFEGVIFHRVIPKFMIQTGDPLGDGTGGMSIWGGEFEDEFSDDLKHDRPYTVSMANAGPNTNGSQFFITTTATPWLDKKHTIFGRVISGLEVVHTIENVKANKVDKPYEDIKIINVEID</sequence>
<comment type="catalytic activity">
    <reaction evidence="1">
        <text>[protein]-peptidylproline (omega=180) = [protein]-peptidylproline (omega=0)</text>
        <dbReference type="Rhea" id="RHEA:16237"/>
        <dbReference type="Rhea" id="RHEA-COMP:10747"/>
        <dbReference type="Rhea" id="RHEA-COMP:10748"/>
        <dbReference type="ChEBI" id="CHEBI:83833"/>
        <dbReference type="ChEBI" id="CHEBI:83834"/>
        <dbReference type="EC" id="5.2.1.8"/>
    </reaction>
</comment>
<name>A0A9P3PN44_LYOSH</name>
<keyword evidence="4 8" id="KW-0853">WD repeat</keyword>
<dbReference type="SMART" id="SM00320">
    <property type="entry name" value="WD40"/>
    <property type="match status" value="4"/>
</dbReference>
<dbReference type="InterPro" id="IPR015943">
    <property type="entry name" value="WD40/YVTN_repeat-like_dom_sf"/>
</dbReference>
<dbReference type="Pfam" id="PF00400">
    <property type="entry name" value="WD40"/>
    <property type="match status" value="1"/>
</dbReference>
<accession>A0A9P3PN44</accession>
<evidence type="ECO:0000313" key="11">
    <source>
        <dbReference type="EMBL" id="GLB38341.1"/>
    </source>
</evidence>
<dbReference type="FunFam" id="2.130.10.10:FF:000450">
    <property type="entry name" value="Peptidylprolyl isomerase domain and WD-repeat protein 1"/>
    <property type="match status" value="1"/>
</dbReference>
<feature type="region of interest" description="Disordered" evidence="9">
    <location>
        <begin position="21"/>
        <end position="48"/>
    </location>
</feature>
<dbReference type="SUPFAM" id="SSF50998">
    <property type="entry name" value="Quinoprotein alcohol dehydrogenase-like"/>
    <property type="match status" value="1"/>
</dbReference>
<dbReference type="GO" id="GO:0003755">
    <property type="term" value="F:peptidyl-prolyl cis-trans isomerase activity"/>
    <property type="evidence" value="ECO:0007669"/>
    <property type="project" value="UniProtKB-KW"/>
</dbReference>
<feature type="compositionally biased region" description="Basic and acidic residues" evidence="9">
    <location>
        <begin position="468"/>
        <end position="484"/>
    </location>
</feature>
<dbReference type="Proteomes" id="UP001063166">
    <property type="component" value="Unassembled WGS sequence"/>
</dbReference>
<dbReference type="Pfam" id="PF00160">
    <property type="entry name" value="Pro_isomerase"/>
    <property type="match status" value="1"/>
</dbReference>
<dbReference type="PANTHER" id="PTHR45625:SF4">
    <property type="entry name" value="PEPTIDYLPROLYL ISOMERASE DOMAIN AND WD REPEAT-CONTAINING PROTEIN 1"/>
    <property type="match status" value="1"/>
</dbReference>
<dbReference type="EC" id="5.2.1.8" evidence="3"/>
<evidence type="ECO:0000256" key="4">
    <source>
        <dbReference type="ARBA" id="ARBA00022574"/>
    </source>
</evidence>
<evidence type="ECO:0000256" key="2">
    <source>
        <dbReference type="ARBA" id="ARBA00007365"/>
    </source>
</evidence>
<evidence type="ECO:0000256" key="8">
    <source>
        <dbReference type="PROSITE-ProRule" id="PRU00221"/>
    </source>
</evidence>
<dbReference type="PROSITE" id="PS50072">
    <property type="entry name" value="CSA_PPIASE_2"/>
    <property type="match status" value="1"/>
</dbReference>
<dbReference type="InterPro" id="IPR002130">
    <property type="entry name" value="Cyclophilin-type_PPIase_dom"/>
</dbReference>
<dbReference type="SUPFAM" id="SSF50978">
    <property type="entry name" value="WD40 repeat-like"/>
    <property type="match status" value="1"/>
</dbReference>
<dbReference type="InterPro" id="IPR029000">
    <property type="entry name" value="Cyclophilin-like_dom_sf"/>
</dbReference>
<evidence type="ECO:0000256" key="6">
    <source>
        <dbReference type="ARBA" id="ARBA00023110"/>
    </source>
</evidence>
<keyword evidence="5" id="KW-0677">Repeat</keyword>
<dbReference type="PRINTS" id="PR00153">
    <property type="entry name" value="CSAPPISMRASE"/>
</dbReference>
<evidence type="ECO:0000256" key="3">
    <source>
        <dbReference type="ARBA" id="ARBA00013194"/>
    </source>
</evidence>
<keyword evidence="6" id="KW-0697">Rotamase</keyword>
<dbReference type="GO" id="GO:0006457">
    <property type="term" value="P:protein folding"/>
    <property type="evidence" value="ECO:0007669"/>
    <property type="project" value="InterPro"/>
</dbReference>
<dbReference type="Gene3D" id="2.130.10.10">
    <property type="entry name" value="YVTN repeat-like/Quinoprotein amine dehydrogenase"/>
    <property type="match status" value="1"/>
</dbReference>
<dbReference type="SUPFAM" id="SSF50891">
    <property type="entry name" value="Cyclophilin-like"/>
    <property type="match status" value="1"/>
</dbReference>
<comment type="caution">
    <text evidence="11">The sequence shown here is derived from an EMBL/GenBank/DDBJ whole genome shotgun (WGS) entry which is preliminary data.</text>
</comment>
<dbReference type="Gene3D" id="2.40.100.10">
    <property type="entry name" value="Cyclophilin-like"/>
    <property type="match status" value="1"/>
</dbReference>
<feature type="repeat" description="WD" evidence="8">
    <location>
        <begin position="127"/>
        <end position="160"/>
    </location>
</feature>
<dbReference type="InterPro" id="IPR036322">
    <property type="entry name" value="WD40_repeat_dom_sf"/>
</dbReference>
<dbReference type="InterPro" id="IPR020892">
    <property type="entry name" value="Cyclophilin-type_PPIase_CS"/>
</dbReference>
<evidence type="ECO:0000256" key="1">
    <source>
        <dbReference type="ARBA" id="ARBA00000971"/>
    </source>
</evidence>
<evidence type="ECO:0000256" key="9">
    <source>
        <dbReference type="SAM" id="MobiDB-lite"/>
    </source>
</evidence>
<dbReference type="PROSITE" id="PS50082">
    <property type="entry name" value="WD_REPEATS_2"/>
    <property type="match status" value="1"/>
</dbReference>
<dbReference type="InterPro" id="IPR011047">
    <property type="entry name" value="Quinoprotein_ADH-like_sf"/>
</dbReference>
<evidence type="ECO:0000256" key="5">
    <source>
        <dbReference type="ARBA" id="ARBA00022737"/>
    </source>
</evidence>
<dbReference type="OrthoDB" id="10264753at2759"/>
<evidence type="ECO:0000256" key="7">
    <source>
        <dbReference type="ARBA" id="ARBA00023235"/>
    </source>
</evidence>
<proteinExistence type="inferred from homology"/>
<dbReference type="CDD" id="cd01927">
    <property type="entry name" value="cyclophilin_WD40"/>
    <property type="match status" value="1"/>
</dbReference>
<organism evidence="11 12">
    <name type="scientific">Lyophyllum shimeji</name>
    <name type="common">Hon-shimeji</name>
    <name type="synonym">Tricholoma shimeji</name>
    <dbReference type="NCBI Taxonomy" id="47721"/>
    <lineage>
        <taxon>Eukaryota</taxon>
        <taxon>Fungi</taxon>
        <taxon>Dikarya</taxon>
        <taxon>Basidiomycota</taxon>
        <taxon>Agaricomycotina</taxon>
        <taxon>Agaricomycetes</taxon>
        <taxon>Agaricomycetidae</taxon>
        <taxon>Agaricales</taxon>
        <taxon>Tricholomatineae</taxon>
        <taxon>Lyophyllaceae</taxon>
        <taxon>Lyophyllum</taxon>
    </lineage>
</organism>
<dbReference type="FunFam" id="2.40.100.10:FF:000003">
    <property type="entry name" value="Peptidylprolyl isomerase domain and WD repeat-containing 1"/>
    <property type="match status" value="1"/>
</dbReference>
<feature type="region of interest" description="Disordered" evidence="9">
    <location>
        <begin position="468"/>
        <end position="501"/>
    </location>
</feature>
<evidence type="ECO:0000313" key="12">
    <source>
        <dbReference type="Proteomes" id="UP001063166"/>
    </source>
</evidence>
<dbReference type="InterPro" id="IPR044666">
    <property type="entry name" value="Cyclophilin_A-like"/>
</dbReference>
<dbReference type="PANTHER" id="PTHR45625">
    <property type="entry name" value="PEPTIDYL-PROLYL CIS-TRANS ISOMERASE-RELATED"/>
    <property type="match status" value="1"/>
</dbReference>
<reference evidence="11" key="1">
    <citation type="submission" date="2022-07" db="EMBL/GenBank/DDBJ databases">
        <title>The genome of Lyophyllum shimeji provides insight into the initial evolution of ectomycorrhizal fungal genome.</title>
        <authorList>
            <person name="Kobayashi Y."/>
            <person name="Shibata T."/>
            <person name="Hirakawa H."/>
            <person name="Shigenobu S."/>
            <person name="Nishiyama T."/>
            <person name="Yamada A."/>
            <person name="Hasebe M."/>
            <person name="Kawaguchi M."/>
        </authorList>
    </citation>
    <scope>NUCLEOTIDE SEQUENCE</scope>
    <source>
        <strain evidence="11">AT787</strain>
    </source>
</reference>
<feature type="domain" description="PPIase cyclophilin-type" evidence="10">
    <location>
        <begin position="507"/>
        <end position="654"/>
    </location>
</feature>
<dbReference type="EMBL" id="BRPK01000005">
    <property type="protein sequence ID" value="GLB38341.1"/>
    <property type="molecule type" value="Genomic_DNA"/>
</dbReference>
<gene>
    <name evidence="11" type="primary">cyp15</name>
    <name evidence="11" type="ORF">LshimejAT787_0502060</name>
</gene>
<dbReference type="InterPro" id="IPR001680">
    <property type="entry name" value="WD40_rpt"/>
</dbReference>
<dbReference type="GO" id="GO:0005634">
    <property type="term" value="C:nucleus"/>
    <property type="evidence" value="ECO:0007669"/>
    <property type="project" value="UniProtKB-ARBA"/>
</dbReference>
<dbReference type="PROSITE" id="PS00170">
    <property type="entry name" value="CSA_PPIASE_1"/>
    <property type="match status" value="1"/>
</dbReference>
<keyword evidence="7 11" id="KW-0413">Isomerase</keyword>
<evidence type="ECO:0000259" key="10">
    <source>
        <dbReference type="PROSITE" id="PS50072"/>
    </source>
</evidence>
<keyword evidence="12" id="KW-1185">Reference proteome</keyword>
<comment type="similarity">
    <text evidence="2">Belongs to the cyclophilin-type PPIase family.</text>
</comment>
<dbReference type="AlphaFoldDB" id="A0A9P3PN44"/>
<protein>
    <recommendedName>
        <fullName evidence="3">peptidylprolyl isomerase</fullName>
        <ecNumber evidence="3">5.2.1.8</ecNumber>
    </recommendedName>
</protein>
<feature type="compositionally biased region" description="Low complexity" evidence="9">
    <location>
        <begin position="487"/>
        <end position="501"/>
    </location>
</feature>